<evidence type="ECO:0000256" key="2">
    <source>
        <dbReference type="ARBA" id="ARBA00022676"/>
    </source>
</evidence>
<dbReference type="SUPFAM" id="SSF53448">
    <property type="entry name" value="Nucleotide-diphospho-sugar transferases"/>
    <property type="match status" value="1"/>
</dbReference>
<dbReference type="PANTHER" id="PTHR48090">
    <property type="entry name" value="UNDECAPRENYL-PHOSPHATE 4-DEOXY-4-FORMAMIDO-L-ARABINOSE TRANSFERASE-RELATED"/>
    <property type="match status" value="1"/>
</dbReference>
<dbReference type="Gene3D" id="3.90.550.10">
    <property type="entry name" value="Spore Coat Polysaccharide Biosynthesis Protein SpsA, Chain A"/>
    <property type="match status" value="1"/>
</dbReference>
<evidence type="ECO:0000256" key="4">
    <source>
        <dbReference type="ARBA" id="ARBA00022692"/>
    </source>
</evidence>
<dbReference type="KEGG" id="ddu:GF1_28970"/>
<dbReference type="InterPro" id="IPR001173">
    <property type="entry name" value="Glyco_trans_2-like"/>
</dbReference>
<protein>
    <recommendedName>
        <fullName evidence="8">Glycosyltransferase 2-like domain-containing protein</fullName>
    </recommendedName>
</protein>
<evidence type="ECO:0000256" key="6">
    <source>
        <dbReference type="ARBA" id="ARBA00022989"/>
    </source>
</evidence>
<evidence type="ECO:0000256" key="1">
    <source>
        <dbReference type="ARBA" id="ARBA00022475"/>
    </source>
</evidence>
<dbReference type="GO" id="GO:0099621">
    <property type="term" value="F:undecaprenyl-phosphate 4-deoxy-4-formamido-L-arabinose transferase activity"/>
    <property type="evidence" value="ECO:0007669"/>
    <property type="project" value="TreeGrafter"/>
</dbReference>
<keyword evidence="2" id="KW-0328">Glycosyltransferase</keyword>
<dbReference type="RefSeq" id="WP_267927248.1">
    <property type="nucleotide sequence ID" value="NZ_AP024233.1"/>
</dbReference>
<keyword evidence="7" id="KW-0472">Membrane</keyword>
<evidence type="ECO:0000256" key="3">
    <source>
        <dbReference type="ARBA" id="ARBA00022679"/>
    </source>
</evidence>
<keyword evidence="4" id="KW-0812">Transmembrane</keyword>
<evidence type="ECO:0000313" key="10">
    <source>
        <dbReference type="Proteomes" id="UP001063350"/>
    </source>
</evidence>
<dbReference type="AlphaFoldDB" id="A0A915UB14"/>
<evidence type="ECO:0000259" key="8">
    <source>
        <dbReference type="Pfam" id="PF00535"/>
    </source>
</evidence>
<dbReference type="CDD" id="cd04187">
    <property type="entry name" value="DPM1_like_bac"/>
    <property type="match status" value="1"/>
</dbReference>
<dbReference type="InterPro" id="IPR029044">
    <property type="entry name" value="Nucleotide-diphossugar_trans"/>
</dbReference>
<keyword evidence="1" id="KW-1003">Cell membrane</keyword>
<feature type="domain" description="Glycosyltransferase 2-like" evidence="8">
    <location>
        <begin position="3"/>
        <end position="165"/>
    </location>
</feature>
<organism evidence="9 10">
    <name type="scientific">Desulfolithobacter dissulfuricans</name>
    <dbReference type="NCBI Taxonomy" id="2795293"/>
    <lineage>
        <taxon>Bacteria</taxon>
        <taxon>Pseudomonadati</taxon>
        <taxon>Thermodesulfobacteriota</taxon>
        <taxon>Desulfobulbia</taxon>
        <taxon>Desulfobulbales</taxon>
        <taxon>Desulfobulbaceae</taxon>
        <taxon>Desulfolithobacter</taxon>
    </lineage>
</organism>
<dbReference type="PANTHER" id="PTHR48090:SF3">
    <property type="entry name" value="UNDECAPRENYL-PHOSPHATE 4-DEOXY-4-FORMAMIDO-L-ARABINOSE TRANSFERASE"/>
    <property type="match status" value="1"/>
</dbReference>
<keyword evidence="3" id="KW-0808">Transferase</keyword>
<reference evidence="9" key="1">
    <citation type="submission" date="2020-12" db="EMBL/GenBank/DDBJ databases">
        <title>Desulfobium dissulfuricans gen. nov., sp. nov., a novel mesophilic, sulfate-reducing bacterium isolated from a deep-sea hydrothermal vent.</title>
        <authorList>
            <person name="Hashimoto Y."/>
            <person name="Tame A."/>
            <person name="Sawayama S."/>
            <person name="Miyazaki J."/>
            <person name="Takai K."/>
            <person name="Nakagawa S."/>
        </authorList>
    </citation>
    <scope>NUCLEOTIDE SEQUENCE</scope>
    <source>
        <strain evidence="9">GF1</strain>
    </source>
</reference>
<gene>
    <name evidence="9" type="ORF">GF1_28970</name>
</gene>
<dbReference type="GO" id="GO:0009103">
    <property type="term" value="P:lipopolysaccharide biosynthetic process"/>
    <property type="evidence" value="ECO:0007669"/>
    <property type="project" value="UniProtKB-KW"/>
</dbReference>
<keyword evidence="5" id="KW-0448">Lipopolysaccharide biosynthesis</keyword>
<accession>A0A915UB14</accession>
<proteinExistence type="predicted"/>
<dbReference type="GO" id="GO:0005886">
    <property type="term" value="C:plasma membrane"/>
    <property type="evidence" value="ECO:0007669"/>
    <property type="project" value="TreeGrafter"/>
</dbReference>
<dbReference type="Pfam" id="PF00535">
    <property type="entry name" value="Glycos_transf_2"/>
    <property type="match status" value="1"/>
</dbReference>
<keyword evidence="10" id="KW-1185">Reference proteome</keyword>
<evidence type="ECO:0000256" key="7">
    <source>
        <dbReference type="ARBA" id="ARBA00023136"/>
    </source>
</evidence>
<sequence>MISVIIPIYNEKDSIDPLQRDIERVMKGLEQEYEILFVDDGSTDGSTELIREKETSSPAIRAIFFRKNFGKSATLNAGFQASRGEIIFTMDGDLQDDPEEIPRFLAKLDEGYDLVTGWKVKRKDPLEKRLPSKLFNAITSRMSGLNLRDYNCGFKCYRREVIKEIRLYGELHRFIPSWPTRRVSGWRRSR</sequence>
<dbReference type="Proteomes" id="UP001063350">
    <property type="component" value="Chromosome"/>
</dbReference>
<name>A0A915UB14_9BACT</name>
<dbReference type="InterPro" id="IPR050256">
    <property type="entry name" value="Glycosyltransferase_2"/>
</dbReference>
<dbReference type="EMBL" id="AP024233">
    <property type="protein sequence ID" value="BCO10521.1"/>
    <property type="molecule type" value="Genomic_DNA"/>
</dbReference>
<evidence type="ECO:0000313" key="9">
    <source>
        <dbReference type="EMBL" id="BCO10521.1"/>
    </source>
</evidence>
<keyword evidence="6" id="KW-1133">Transmembrane helix</keyword>
<evidence type="ECO:0000256" key="5">
    <source>
        <dbReference type="ARBA" id="ARBA00022985"/>
    </source>
</evidence>